<feature type="region of interest" description="Disordered" evidence="1">
    <location>
        <begin position="29"/>
        <end position="104"/>
    </location>
</feature>
<evidence type="ECO:0000256" key="1">
    <source>
        <dbReference type="SAM" id="MobiDB-lite"/>
    </source>
</evidence>
<dbReference type="Proteomes" id="UP000838878">
    <property type="component" value="Chromosome 5"/>
</dbReference>
<sequence>MLCSYTRYDLPRPARDKDMYEFSNRILDSTRTGSQGPYKGSHCAQPRAEPSAAPRRCIRGGRARGRSARLGSARRDSARLGSTRPAEGERTILDTELITTEVHS</sequence>
<keyword evidence="3" id="KW-1185">Reference proteome</keyword>
<reference evidence="2" key="1">
    <citation type="submission" date="2021-12" db="EMBL/GenBank/DDBJ databases">
        <authorList>
            <person name="Martin H S."/>
        </authorList>
    </citation>
    <scope>NUCLEOTIDE SEQUENCE</scope>
</reference>
<evidence type="ECO:0000313" key="3">
    <source>
        <dbReference type="Proteomes" id="UP000838878"/>
    </source>
</evidence>
<protein>
    <submittedName>
        <fullName evidence="2">Uncharacterized protein</fullName>
    </submittedName>
</protein>
<dbReference type="AlphaFoldDB" id="A0A8J9UT93"/>
<organism evidence="2 3">
    <name type="scientific">Brenthis ino</name>
    <name type="common">lesser marbled fritillary</name>
    <dbReference type="NCBI Taxonomy" id="405034"/>
    <lineage>
        <taxon>Eukaryota</taxon>
        <taxon>Metazoa</taxon>
        <taxon>Ecdysozoa</taxon>
        <taxon>Arthropoda</taxon>
        <taxon>Hexapoda</taxon>
        <taxon>Insecta</taxon>
        <taxon>Pterygota</taxon>
        <taxon>Neoptera</taxon>
        <taxon>Endopterygota</taxon>
        <taxon>Lepidoptera</taxon>
        <taxon>Glossata</taxon>
        <taxon>Ditrysia</taxon>
        <taxon>Papilionoidea</taxon>
        <taxon>Nymphalidae</taxon>
        <taxon>Heliconiinae</taxon>
        <taxon>Argynnini</taxon>
        <taxon>Brenthis</taxon>
    </lineage>
</organism>
<accession>A0A8J9UT93</accession>
<gene>
    <name evidence="2" type="ORF">BINO364_LOCUS11298</name>
</gene>
<name>A0A8J9UT93_9NEOP</name>
<dbReference type="EMBL" id="OV170225">
    <property type="protein sequence ID" value="CAH0725748.1"/>
    <property type="molecule type" value="Genomic_DNA"/>
</dbReference>
<feature type="compositionally biased region" description="Basic residues" evidence="1">
    <location>
        <begin position="56"/>
        <end position="67"/>
    </location>
</feature>
<feature type="non-terminal residue" evidence="2">
    <location>
        <position position="104"/>
    </location>
</feature>
<proteinExistence type="predicted"/>
<evidence type="ECO:0000313" key="2">
    <source>
        <dbReference type="EMBL" id="CAH0725748.1"/>
    </source>
</evidence>